<dbReference type="Proteomes" id="UP000693981">
    <property type="component" value="Unassembled WGS sequence"/>
</dbReference>
<evidence type="ECO:0000256" key="8">
    <source>
        <dbReference type="ARBA" id="ARBA00023242"/>
    </source>
</evidence>
<keyword evidence="7" id="KW-0804">Transcription</keyword>
<evidence type="ECO:0000256" key="9">
    <source>
        <dbReference type="PROSITE-ProRule" id="PRU00146"/>
    </source>
</evidence>
<evidence type="ECO:0000256" key="6">
    <source>
        <dbReference type="ARBA" id="ARBA00023125"/>
    </source>
</evidence>
<keyword evidence="13" id="KW-1185">Reference proteome</keyword>
<evidence type="ECO:0000313" key="12">
    <source>
        <dbReference type="EMBL" id="KAG7399346.1"/>
    </source>
</evidence>
<feature type="domain" description="PHD-type" evidence="11">
    <location>
        <begin position="80"/>
        <end position="138"/>
    </location>
</feature>
<accession>A0A8T1X0Y4</accession>
<evidence type="ECO:0000256" key="10">
    <source>
        <dbReference type="SAM" id="MobiDB-lite"/>
    </source>
</evidence>
<dbReference type="GO" id="GO:0008270">
    <property type="term" value="F:zinc ion binding"/>
    <property type="evidence" value="ECO:0007669"/>
    <property type="project" value="UniProtKB-KW"/>
</dbReference>
<keyword evidence="5" id="KW-0805">Transcription regulation</keyword>
<keyword evidence="8" id="KW-0539">Nucleus</keyword>
<dbReference type="GO" id="GO:0003677">
    <property type="term" value="F:DNA binding"/>
    <property type="evidence" value="ECO:0007669"/>
    <property type="project" value="UniProtKB-KW"/>
</dbReference>
<dbReference type="PANTHER" id="PTHR12628:SF10">
    <property type="entry name" value="HOMEOBOX DOMAIN-CONTAINING PROTEIN"/>
    <property type="match status" value="1"/>
</dbReference>
<evidence type="ECO:0000259" key="11">
    <source>
        <dbReference type="PROSITE" id="PS50016"/>
    </source>
</evidence>
<keyword evidence="3 9" id="KW-0863">Zinc-finger</keyword>
<feature type="compositionally biased region" description="Acidic residues" evidence="10">
    <location>
        <begin position="387"/>
        <end position="427"/>
    </location>
</feature>
<dbReference type="SMART" id="SM00249">
    <property type="entry name" value="PHD"/>
    <property type="match status" value="1"/>
</dbReference>
<feature type="compositionally biased region" description="Polar residues" evidence="10">
    <location>
        <begin position="169"/>
        <end position="181"/>
    </location>
</feature>
<evidence type="ECO:0000313" key="13">
    <source>
        <dbReference type="Proteomes" id="UP000693981"/>
    </source>
</evidence>
<organism evidence="12 13">
    <name type="scientific">Phytophthora boehmeriae</name>
    <dbReference type="NCBI Taxonomy" id="109152"/>
    <lineage>
        <taxon>Eukaryota</taxon>
        <taxon>Sar</taxon>
        <taxon>Stramenopiles</taxon>
        <taxon>Oomycota</taxon>
        <taxon>Peronosporomycetes</taxon>
        <taxon>Peronosporales</taxon>
        <taxon>Peronosporaceae</taxon>
        <taxon>Phytophthora</taxon>
    </lineage>
</organism>
<proteinExistence type="predicted"/>
<dbReference type="EMBL" id="JAGDFL010000056">
    <property type="protein sequence ID" value="KAG7399346.1"/>
    <property type="molecule type" value="Genomic_DNA"/>
</dbReference>
<feature type="compositionally biased region" description="Acidic residues" evidence="10">
    <location>
        <begin position="227"/>
        <end position="242"/>
    </location>
</feature>
<comment type="subcellular location">
    <subcellularLocation>
        <location evidence="1">Nucleus</location>
    </subcellularLocation>
</comment>
<feature type="compositionally biased region" description="Acidic residues" evidence="10">
    <location>
        <begin position="183"/>
        <end position="219"/>
    </location>
</feature>
<dbReference type="InterPro" id="IPR045876">
    <property type="entry name" value="PRHA-like_PHD-finger"/>
</dbReference>
<sequence length="478" mass="53115">MESRIRAQAHRLRYPMAFIEAYEAQGWRNTSQDKLKPNKEIEAANRKILAGQRSLLDRLRELQALNANDPQVPPLAKFEEVHCSRCGKTEIEPGNDILLCDSIGCHRAYHQQCQNPIVLTESIPAGDDPWFCEVCLSVFECLKAINTVFGTTYESVDDLFPQLALEEQQAATDASSPSQSADGDAEDGSATVDDEDEEEDDEDFVFNDDEEEDADEDSSDERAQGEASDEEEELAEEVPESADDLKYLQKDDVIDLNQRSMRSKASVRPQTTAPKKAKQEGLVGERVAKIDRKTKELILGVIAEFHPPAPGKYSRWRADYHDGTSELLTGQKVNAAMARAAHMGDNESADDADGDGNTSLVVRGKRKRTEVDYRQLNELMFAGKGEDSEEDETFEVKEESDDDDGNGEEEEDGVEEDQDEGSEEERDEEKVGGDVSDQSSPTAVSATQENASQPAKRSRCERANVDYLSMHEGILDDS</sequence>
<dbReference type="GO" id="GO:0045814">
    <property type="term" value="P:negative regulation of gene expression, epigenetic"/>
    <property type="evidence" value="ECO:0007669"/>
    <property type="project" value="TreeGrafter"/>
</dbReference>
<dbReference type="OrthoDB" id="1903104at2759"/>
<dbReference type="InterPro" id="IPR019787">
    <property type="entry name" value="Znf_PHD-finger"/>
</dbReference>
<protein>
    <recommendedName>
        <fullName evidence="11">PHD-type domain-containing protein</fullName>
    </recommendedName>
</protein>
<gene>
    <name evidence="12" type="ORF">PHYBOEH_009148</name>
</gene>
<evidence type="ECO:0000256" key="3">
    <source>
        <dbReference type="ARBA" id="ARBA00022771"/>
    </source>
</evidence>
<dbReference type="PANTHER" id="PTHR12628">
    <property type="entry name" value="POLYCOMB-LIKE TRANSCRIPTION FACTOR"/>
    <property type="match status" value="1"/>
</dbReference>
<reference evidence="12" key="1">
    <citation type="submission" date="2021-02" db="EMBL/GenBank/DDBJ databases">
        <authorList>
            <person name="Palmer J.M."/>
        </authorList>
    </citation>
    <scope>NUCLEOTIDE SEQUENCE</scope>
    <source>
        <strain evidence="12">SCRP23</strain>
    </source>
</reference>
<keyword evidence="4" id="KW-0862">Zinc</keyword>
<dbReference type="CDD" id="cd15504">
    <property type="entry name" value="PHD_PRHA_like"/>
    <property type="match status" value="1"/>
</dbReference>
<dbReference type="GO" id="GO:0005634">
    <property type="term" value="C:nucleus"/>
    <property type="evidence" value="ECO:0007669"/>
    <property type="project" value="UniProtKB-SubCell"/>
</dbReference>
<dbReference type="GO" id="GO:0003682">
    <property type="term" value="F:chromatin binding"/>
    <property type="evidence" value="ECO:0007669"/>
    <property type="project" value="TreeGrafter"/>
</dbReference>
<evidence type="ECO:0000256" key="5">
    <source>
        <dbReference type="ARBA" id="ARBA00023015"/>
    </source>
</evidence>
<comment type="caution">
    <text evidence="12">The sequence shown here is derived from an EMBL/GenBank/DDBJ whole genome shotgun (WGS) entry which is preliminary data.</text>
</comment>
<dbReference type="Pfam" id="PF00628">
    <property type="entry name" value="PHD"/>
    <property type="match status" value="1"/>
</dbReference>
<evidence type="ECO:0000256" key="7">
    <source>
        <dbReference type="ARBA" id="ARBA00023163"/>
    </source>
</evidence>
<dbReference type="InterPro" id="IPR001965">
    <property type="entry name" value="Znf_PHD"/>
</dbReference>
<dbReference type="InterPro" id="IPR019786">
    <property type="entry name" value="Zinc_finger_PHD-type_CS"/>
</dbReference>
<keyword evidence="2" id="KW-0479">Metal-binding</keyword>
<feature type="region of interest" description="Disordered" evidence="10">
    <location>
        <begin position="340"/>
        <end position="478"/>
    </location>
</feature>
<evidence type="ECO:0000256" key="2">
    <source>
        <dbReference type="ARBA" id="ARBA00022723"/>
    </source>
</evidence>
<evidence type="ECO:0000256" key="1">
    <source>
        <dbReference type="ARBA" id="ARBA00004123"/>
    </source>
</evidence>
<feature type="compositionally biased region" description="Basic and acidic residues" evidence="10">
    <location>
        <begin position="243"/>
        <end position="253"/>
    </location>
</feature>
<dbReference type="PROSITE" id="PS01359">
    <property type="entry name" value="ZF_PHD_1"/>
    <property type="match status" value="1"/>
</dbReference>
<dbReference type="PROSITE" id="PS50016">
    <property type="entry name" value="ZF_PHD_2"/>
    <property type="match status" value="1"/>
</dbReference>
<name>A0A8T1X0Y4_9STRA</name>
<evidence type="ECO:0000256" key="4">
    <source>
        <dbReference type="ARBA" id="ARBA00022833"/>
    </source>
</evidence>
<feature type="region of interest" description="Disordered" evidence="10">
    <location>
        <begin position="167"/>
        <end position="282"/>
    </location>
</feature>
<dbReference type="AlphaFoldDB" id="A0A8T1X0Y4"/>
<feature type="compositionally biased region" description="Polar residues" evidence="10">
    <location>
        <begin position="436"/>
        <end position="455"/>
    </location>
</feature>
<keyword evidence="6" id="KW-0238">DNA-binding</keyword>